<reference evidence="2" key="1">
    <citation type="submission" date="2019-08" db="EMBL/GenBank/DDBJ databases">
        <authorList>
            <person name="Kucharzyk K."/>
            <person name="Murdoch R.W."/>
            <person name="Higgins S."/>
            <person name="Loffler F."/>
        </authorList>
    </citation>
    <scope>NUCLEOTIDE SEQUENCE</scope>
</reference>
<comment type="caution">
    <text evidence="2">The sequence shown here is derived from an EMBL/GenBank/DDBJ whole genome shotgun (WGS) entry which is preliminary data.</text>
</comment>
<name>A0A644ZT44_9ZZZZ</name>
<protein>
    <submittedName>
        <fullName evidence="2">Uncharacterized protein</fullName>
    </submittedName>
</protein>
<evidence type="ECO:0000256" key="1">
    <source>
        <dbReference type="SAM" id="Phobius"/>
    </source>
</evidence>
<keyword evidence="1" id="KW-0472">Membrane</keyword>
<accession>A0A644ZT44</accession>
<sequence>MTTATLITYVVIAAGVAAIIKVLSSGRGKVDIPGISIQWSK</sequence>
<feature type="transmembrane region" description="Helical" evidence="1">
    <location>
        <begin position="6"/>
        <end position="23"/>
    </location>
</feature>
<dbReference type="EMBL" id="VSSQ01010331">
    <property type="protein sequence ID" value="MPM44055.1"/>
    <property type="molecule type" value="Genomic_DNA"/>
</dbReference>
<evidence type="ECO:0000313" key="2">
    <source>
        <dbReference type="EMBL" id="MPM44055.1"/>
    </source>
</evidence>
<proteinExistence type="predicted"/>
<keyword evidence="1" id="KW-1133">Transmembrane helix</keyword>
<gene>
    <name evidence="2" type="ORF">SDC9_90733</name>
</gene>
<keyword evidence="1" id="KW-0812">Transmembrane</keyword>
<dbReference type="AlphaFoldDB" id="A0A644ZT44"/>
<organism evidence="2">
    <name type="scientific">bioreactor metagenome</name>
    <dbReference type="NCBI Taxonomy" id="1076179"/>
    <lineage>
        <taxon>unclassified sequences</taxon>
        <taxon>metagenomes</taxon>
        <taxon>ecological metagenomes</taxon>
    </lineage>
</organism>